<dbReference type="PANTHER" id="PTHR42939:SF1">
    <property type="entry name" value="ABC TRANSPORTER ATP-BINDING PROTEIN ALBC-RELATED"/>
    <property type="match status" value="1"/>
</dbReference>
<protein>
    <submittedName>
        <fullName evidence="5">ABC-type transporter ATP-binding protein EcsA</fullName>
    </submittedName>
</protein>
<feature type="domain" description="ABC transporter" evidence="4">
    <location>
        <begin position="2"/>
        <end position="230"/>
    </location>
</feature>
<organism evidence="5 6">
    <name type="scientific">Thalassoglobus polymorphus</name>
    <dbReference type="NCBI Taxonomy" id="2527994"/>
    <lineage>
        <taxon>Bacteria</taxon>
        <taxon>Pseudomonadati</taxon>
        <taxon>Planctomycetota</taxon>
        <taxon>Planctomycetia</taxon>
        <taxon>Planctomycetales</taxon>
        <taxon>Planctomycetaceae</taxon>
        <taxon>Thalassoglobus</taxon>
    </lineage>
</organism>
<evidence type="ECO:0000313" key="5">
    <source>
        <dbReference type="EMBL" id="QDT32184.1"/>
    </source>
</evidence>
<dbReference type="SMART" id="SM00382">
    <property type="entry name" value="AAA"/>
    <property type="match status" value="1"/>
</dbReference>
<proteinExistence type="predicted"/>
<evidence type="ECO:0000256" key="1">
    <source>
        <dbReference type="ARBA" id="ARBA00022448"/>
    </source>
</evidence>
<dbReference type="EMBL" id="CP036267">
    <property type="protein sequence ID" value="QDT32184.1"/>
    <property type="molecule type" value="Genomic_DNA"/>
</dbReference>
<dbReference type="KEGG" id="tpol:Mal48_14260"/>
<evidence type="ECO:0000259" key="4">
    <source>
        <dbReference type="PROSITE" id="PS50893"/>
    </source>
</evidence>
<gene>
    <name evidence="5" type="primary">ecsA</name>
    <name evidence="5" type="ORF">Mal48_14260</name>
</gene>
<keyword evidence="1" id="KW-0813">Transport</keyword>
<dbReference type="PROSITE" id="PS50893">
    <property type="entry name" value="ABC_TRANSPORTER_2"/>
    <property type="match status" value="1"/>
</dbReference>
<name>A0A517QKR8_9PLAN</name>
<sequence>MIEVSKFRKIYSGTVAVEQVDFLVQPGEILGLIGPNGAGKTTTLRSLCGLTVPTEGTLSICGFDIEKQPLEVKKRIAYIPDDPPLFPELTVEQHLAFTASVFSVANAKDKASELLETFELTSRRTTRASDLSRGMRQKLAICCSYLHAPEVILLDEPMTGLDPHGIRKLKESLQQRAAQGTSVIVSSHLLAMVEDICSTVLILKEGQQRFFGSIAELKSLFTANCDEATLEQIFFQATETEFRQSVSAEETKLASL</sequence>
<dbReference type="PANTHER" id="PTHR42939">
    <property type="entry name" value="ABC TRANSPORTER ATP-BINDING PROTEIN ALBC-RELATED"/>
    <property type="match status" value="1"/>
</dbReference>
<dbReference type="GO" id="GO:0016887">
    <property type="term" value="F:ATP hydrolysis activity"/>
    <property type="evidence" value="ECO:0007669"/>
    <property type="project" value="InterPro"/>
</dbReference>
<dbReference type="InterPro" id="IPR051782">
    <property type="entry name" value="ABC_Transporter_VariousFunc"/>
</dbReference>
<dbReference type="Pfam" id="PF00005">
    <property type="entry name" value="ABC_tran"/>
    <property type="match status" value="1"/>
</dbReference>
<evidence type="ECO:0000256" key="2">
    <source>
        <dbReference type="ARBA" id="ARBA00022741"/>
    </source>
</evidence>
<dbReference type="OrthoDB" id="9804819at2"/>
<dbReference type="SUPFAM" id="SSF52540">
    <property type="entry name" value="P-loop containing nucleoside triphosphate hydrolases"/>
    <property type="match status" value="1"/>
</dbReference>
<dbReference type="CDD" id="cd03230">
    <property type="entry name" value="ABC_DR_subfamily_A"/>
    <property type="match status" value="1"/>
</dbReference>
<dbReference type="GO" id="GO:0005524">
    <property type="term" value="F:ATP binding"/>
    <property type="evidence" value="ECO:0007669"/>
    <property type="project" value="UniProtKB-KW"/>
</dbReference>
<dbReference type="InterPro" id="IPR003593">
    <property type="entry name" value="AAA+_ATPase"/>
</dbReference>
<keyword evidence="2" id="KW-0547">Nucleotide-binding</keyword>
<evidence type="ECO:0000256" key="3">
    <source>
        <dbReference type="ARBA" id="ARBA00022840"/>
    </source>
</evidence>
<evidence type="ECO:0000313" key="6">
    <source>
        <dbReference type="Proteomes" id="UP000315724"/>
    </source>
</evidence>
<dbReference type="InterPro" id="IPR003439">
    <property type="entry name" value="ABC_transporter-like_ATP-bd"/>
</dbReference>
<keyword evidence="6" id="KW-1185">Reference proteome</keyword>
<keyword evidence="3 5" id="KW-0067">ATP-binding</keyword>
<accession>A0A517QKR8</accession>
<dbReference type="InterPro" id="IPR027417">
    <property type="entry name" value="P-loop_NTPase"/>
</dbReference>
<reference evidence="5 6" key="1">
    <citation type="submission" date="2019-02" db="EMBL/GenBank/DDBJ databases">
        <title>Deep-cultivation of Planctomycetes and their phenomic and genomic characterization uncovers novel biology.</title>
        <authorList>
            <person name="Wiegand S."/>
            <person name="Jogler M."/>
            <person name="Boedeker C."/>
            <person name="Pinto D."/>
            <person name="Vollmers J."/>
            <person name="Rivas-Marin E."/>
            <person name="Kohn T."/>
            <person name="Peeters S.H."/>
            <person name="Heuer A."/>
            <person name="Rast P."/>
            <person name="Oberbeckmann S."/>
            <person name="Bunk B."/>
            <person name="Jeske O."/>
            <person name="Meyerdierks A."/>
            <person name="Storesund J.E."/>
            <person name="Kallscheuer N."/>
            <person name="Luecker S."/>
            <person name="Lage O.M."/>
            <person name="Pohl T."/>
            <person name="Merkel B.J."/>
            <person name="Hornburger P."/>
            <person name="Mueller R.-W."/>
            <person name="Bruemmer F."/>
            <person name="Labrenz M."/>
            <person name="Spormann A.M."/>
            <person name="Op den Camp H."/>
            <person name="Overmann J."/>
            <person name="Amann R."/>
            <person name="Jetten M.S.M."/>
            <person name="Mascher T."/>
            <person name="Medema M.H."/>
            <person name="Devos D.P."/>
            <person name="Kaster A.-K."/>
            <person name="Ovreas L."/>
            <person name="Rohde M."/>
            <person name="Galperin M.Y."/>
            <person name="Jogler C."/>
        </authorList>
    </citation>
    <scope>NUCLEOTIDE SEQUENCE [LARGE SCALE GENOMIC DNA]</scope>
    <source>
        <strain evidence="5 6">Mal48</strain>
    </source>
</reference>
<dbReference type="RefSeq" id="WP_145197290.1">
    <property type="nucleotide sequence ID" value="NZ_CP036267.1"/>
</dbReference>
<dbReference type="AlphaFoldDB" id="A0A517QKR8"/>
<dbReference type="Gene3D" id="3.40.50.300">
    <property type="entry name" value="P-loop containing nucleotide triphosphate hydrolases"/>
    <property type="match status" value="1"/>
</dbReference>
<dbReference type="Proteomes" id="UP000315724">
    <property type="component" value="Chromosome"/>
</dbReference>